<name>T0JUC3_COLGC</name>
<comment type="caution">
    <text evidence="1">The sequence shown here is derived from an EMBL/GenBank/DDBJ whole genome shotgun (WGS) entry which is preliminary data.</text>
</comment>
<dbReference type="HOGENOM" id="CLU_3435051_0_0_1"/>
<evidence type="ECO:0000313" key="2">
    <source>
        <dbReference type="Proteomes" id="UP000015530"/>
    </source>
</evidence>
<evidence type="ECO:0000313" key="1">
    <source>
        <dbReference type="EMBL" id="EQB46532.1"/>
    </source>
</evidence>
<reference evidence="2" key="1">
    <citation type="journal article" date="2013" name="Mol. Plant Microbe Interact.">
        <title>Global aspects of pacC regulation of pathogenicity genes in Colletotrichum gloeosporioides as revealed by transcriptome analysis.</title>
        <authorList>
            <person name="Alkan N."/>
            <person name="Meng X."/>
            <person name="Friedlander G."/>
            <person name="Reuveni E."/>
            <person name="Sukno S."/>
            <person name="Sherman A."/>
            <person name="Thon M."/>
            <person name="Fluhr R."/>
            <person name="Prusky D."/>
        </authorList>
    </citation>
    <scope>NUCLEOTIDE SEQUENCE [LARGE SCALE GENOMIC DNA]</scope>
    <source>
        <strain evidence="2">Cg-14</strain>
    </source>
</reference>
<dbReference type="Proteomes" id="UP000015530">
    <property type="component" value="Unassembled WGS sequence"/>
</dbReference>
<accession>T0JUC3</accession>
<protein>
    <submittedName>
        <fullName evidence="1">Uncharacterized protein</fullName>
    </submittedName>
</protein>
<proteinExistence type="predicted"/>
<organism evidence="1 2">
    <name type="scientific">Colletotrichum gloeosporioides (strain Cg-14)</name>
    <name type="common">Anthracnose fungus</name>
    <name type="synonym">Glomerella cingulata</name>
    <dbReference type="NCBI Taxonomy" id="1237896"/>
    <lineage>
        <taxon>Eukaryota</taxon>
        <taxon>Fungi</taxon>
        <taxon>Dikarya</taxon>
        <taxon>Ascomycota</taxon>
        <taxon>Pezizomycotina</taxon>
        <taxon>Sordariomycetes</taxon>
        <taxon>Hypocreomycetidae</taxon>
        <taxon>Glomerellales</taxon>
        <taxon>Glomerellaceae</taxon>
        <taxon>Colletotrichum</taxon>
        <taxon>Colletotrichum gloeosporioides species complex</taxon>
    </lineage>
</organism>
<gene>
    <name evidence="1" type="ORF">CGLO_14408</name>
</gene>
<sequence>MTCAFEREDSPELD</sequence>
<dbReference type="EMBL" id="AMYD01003352">
    <property type="protein sequence ID" value="EQB46532.1"/>
    <property type="molecule type" value="Genomic_DNA"/>
</dbReference>